<dbReference type="KEGG" id="schy:GVO57_03895"/>
<feature type="transmembrane region" description="Helical" evidence="1">
    <location>
        <begin position="82"/>
        <end position="103"/>
    </location>
</feature>
<dbReference type="Pfam" id="PF01757">
    <property type="entry name" value="Acyl_transf_3"/>
    <property type="match status" value="1"/>
</dbReference>
<dbReference type="Proteomes" id="UP000464468">
    <property type="component" value="Chromosome"/>
</dbReference>
<reference evidence="3 4" key="1">
    <citation type="submission" date="2020-01" db="EMBL/GenBank/DDBJ databases">
        <title>Sphingomonas sp. C33 whole genome sequece.</title>
        <authorList>
            <person name="Park C."/>
        </authorList>
    </citation>
    <scope>NUCLEOTIDE SEQUENCE [LARGE SCALE GENOMIC DNA]</scope>
    <source>
        <strain evidence="3 4">C33</strain>
    </source>
</reference>
<keyword evidence="4" id="KW-1185">Reference proteome</keyword>
<feature type="transmembrane region" description="Helical" evidence="1">
    <location>
        <begin position="48"/>
        <end position="70"/>
    </location>
</feature>
<proteinExistence type="predicted"/>
<feature type="transmembrane region" description="Helical" evidence="1">
    <location>
        <begin position="269"/>
        <end position="287"/>
    </location>
</feature>
<feature type="domain" description="Acyltransferase 3" evidence="2">
    <location>
        <begin position="13"/>
        <end position="332"/>
    </location>
</feature>
<dbReference type="GO" id="GO:0016747">
    <property type="term" value="F:acyltransferase activity, transferring groups other than amino-acyl groups"/>
    <property type="evidence" value="ECO:0007669"/>
    <property type="project" value="InterPro"/>
</dbReference>
<feature type="transmembrane region" description="Helical" evidence="1">
    <location>
        <begin position="241"/>
        <end position="257"/>
    </location>
</feature>
<dbReference type="RefSeq" id="WP_160592024.1">
    <property type="nucleotide sequence ID" value="NZ_CP047895.1"/>
</dbReference>
<dbReference type="InterPro" id="IPR002656">
    <property type="entry name" value="Acyl_transf_3_dom"/>
</dbReference>
<accession>A0A7Z2S8T2</accession>
<keyword evidence="1" id="KW-0812">Transmembrane</keyword>
<keyword evidence="3" id="KW-0808">Transferase</keyword>
<protein>
    <submittedName>
        <fullName evidence="3">Acyltransferase family protein</fullName>
    </submittedName>
</protein>
<organism evidence="3 4">
    <name type="scientific">Sphingomonas changnyeongensis</name>
    <dbReference type="NCBI Taxonomy" id="2698679"/>
    <lineage>
        <taxon>Bacteria</taxon>
        <taxon>Pseudomonadati</taxon>
        <taxon>Pseudomonadota</taxon>
        <taxon>Alphaproteobacteria</taxon>
        <taxon>Sphingomonadales</taxon>
        <taxon>Sphingomonadaceae</taxon>
        <taxon>Sphingomonas</taxon>
    </lineage>
</organism>
<sequence>MRTGCADGIRFTALDSLRGLSALLVVLFHFHGPGLLGTLAIVRNGWLFVDLFFVLSGFVLAHGHAARLAAGDSIGRFLALRLARIYPLHAVVLFAYLAAMLAAGQTLAPPRSAGQFVEALALLHSAGAAPNHWSLPSWSIAAEWWCYLLFALICARGGRATPWLFAAMAAAGLAVVARAAPHWLNSSNDFGLFRGMAGFGLGVLARMGFGRWRLGGTGAEIAVTMLAAAFVIHAGAGPLTLAAPLVFVPVILVFARGQGRVSALLTHPGFVRLGVLSYGIYMVHPLVQGRVYDLLDLIGGGRWTATDATGAQMLVLPGWAADAVTLAMLAAVVAVAAIAHHLVEQPARRWAGRWLAGQRGFSAVAARGRG</sequence>
<keyword evidence="1" id="KW-0472">Membrane</keyword>
<dbReference type="PANTHER" id="PTHR23028:SF131">
    <property type="entry name" value="BLR2367 PROTEIN"/>
    <property type="match status" value="1"/>
</dbReference>
<evidence type="ECO:0000256" key="1">
    <source>
        <dbReference type="SAM" id="Phobius"/>
    </source>
</evidence>
<evidence type="ECO:0000313" key="3">
    <source>
        <dbReference type="EMBL" id="QHL90134.1"/>
    </source>
</evidence>
<dbReference type="InterPro" id="IPR050879">
    <property type="entry name" value="Acyltransferase_3"/>
</dbReference>
<name>A0A7Z2S8T2_9SPHN</name>
<evidence type="ECO:0000313" key="4">
    <source>
        <dbReference type="Proteomes" id="UP000464468"/>
    </source>
</evidence>
<feature type="transmembrane region" description="Helical" evidence="1">
    <location>
        <begin position="135"/>
        <end position="155"/>
    </location>
</feature>
<dbReference type="AlphaFoldDB" id="A0A7Z2S8T2"/>
<keyword evidence="3" id="KW-0012">Acyltransferase</keyword>
<gene>
    <name evidence="3" type="ORF">GVO57_03895</name>
</gene>
<dbReference type="GO" id="GO:0000271">
    <property type="term" value="P:polysaccharide biosynthetic process"/>
    <property type="evidence" value="ECO:0007669"/>
    <property type="project" value="TreeGrafter"/>
</dbReference>
<feature type="transmembrane region" description="Helical" evidence="1">
    <location>
        <begin position="323"/>
        <end position="343"/>
    </location>
</feature>
<keyword evidence="1" id="KW-1133">Transmembrane helix</keyword>
<evidence type="ECO:0000259" key="2">
    <source>
        <dbReference type="Pfam" id="PF01757"/>
    </source>
</evidence>
<dbReference type="GO" id="GO:0016020">
    <property type="term" value="C:membrane"/>
    <property type="evidence" value="ECO:0007669"/>
    <property type="project" value="TreeGrafter"/>
</dbReference>
<feature type="transmembrane region" description="Helical" evidence="1">
    <location>
        <begin position="162"/>
        <end position="180"/>
    </location>
</feature>
<dbReference type="EMBL" id="CP047895">
    <property type="protein sequence ID" value="QHL90134.1"/>
    <property type="molecule type" value="Genomic_DNA"/>
</dbReference>
<feature type="transmembrane region" description="Helical" evidence="1">
    <location>
        <begin position="20"/>
        <end position="42"/>
    </location>
</feature>
<dbReference type="PANTHER" id="PTHR23028">
    <property type="entry name" value="ACETYLTRANSFERASE"/>
    <property type="match status" value="1"/>
</dbReference>